<evidence type="ECO:0000313" key="2">
    <source>
        <dbReference type="EMBL" id="PIO74985.1"/>
    </source>
</evidence>
<reference evidence="2 3" key="1">
    <citation type="submission" date="2015-09" db="EMBL/GenBank/DDBJ databases">
        <title>Draft genome of the parasitic nematode Teladorsagia circumcincta isolate WARC Sus (inbred).</title>
        <authorList>
            <person name="Mitreva M."/>
        </authorList>
    </citation>
    <scope>NUCLEOTIDE SEQUENCE [LARGE SCALE GENOMIC DNA]</scope>
    <source>
        <strain evidence="2 3">S</strain>
    </source>
</reference>
<gene>
    <name evidence="2" type="ORF">TELCIR_02997</name>
</gene>
<name>A0A2G9UXL3_TELCI</name>
<keyword evidence="3" id="KW-1185">Reference proteome</keyword>
<proteinExistence type="predicted"/>
<dbReference type="EMBL" id="KZ345194">
    <property type="protein sequence ID" value="PIO74985.1"/>
    <property type="molecule type" value="Genomic_DNA"/>
</dbReference>
<organism evidence="2 3">
    <name type="scientific">Teladorsagia circumcincta</name>
    <name type="common">Brown stomach worm</name>
    <name type="synonym">Ostertagia circumcincta</name>
    <dbReference type="NCBI Taxonomy" id="45464"/>
    <lineage>
        <taxon>Eukaryota</taxon>
        <taxon>Metazoa</taxon>
        <taxon>Ecdysozoa</taxon>
        <taxon>Nematoda</taxon>
        <taxon>Chromadorea</taxon>
        <taxon>Rhabditida</taxon>
        <taxon>Rhabditina</taxon>
        <taxon>Rhabditomorpha</taxon>
        <taxon>Strongyloidea</taxon>
        <taxon>Trichostrongylidae</taxon>
        <taxon>Teladorsagia</taxon>
    </lineage>
</organism>
<protein>
    <submittedName>
        <fullName evidence="2">Uncharacterized protein</fullName>
    </submittedName>
</protein>
<evidence type="ECO:0000256" key="1">
    <source>
        <dbReference type="SAM" id="Coils"/>
    </source>
</evidence>
<sequence length="367" mass="42383">MKGEQLVRFPPEVTLHDHNVILKWHNDEKLATMSTKMENLRRDLRDAEEELTRVRQELDERTHELRELRRALHLPDPERLYRNILDLCHEFYSCTTRTTELDNRIRALRRSTDSNENRLHEVTLLELSVEKLRIEIVFIRSQLRTFFTGPALLCAAKIITMDIWRTWMDRPHRNEAGDPLLVRSEDIERVAADQLQQLDCYRQALVEIRAVIMEADRQDTLDFRNHMRAAVAKLQSSLDAALLAVEQHRRDAPTVNLQDDVARDSPHRDDEKKGCCKKTFVSVCDKKMPTCDDRLRRKSGNSNKPVTISVKSSVICATNPLVRQEDMAMENSEATKDDSCAAPSAEQLASISRIHVIELQLSLCAAE</sequence>
<dbReference type="AlphaFoldDB" id="A0A2G9UXL3"/>
<keyword evidence="1" id="KW-0175">Coiled coil</keyword>
<dbReference type="Proteomes" id="UP000230423">
    <property type="component" value="Unassembled WGS sequence"/>
</dbReference>
<evidence type="ECO:0000313" key="3">
    <source>
        <dbReference type="Proteomes" id="UP000230423"/>
    </source>
</evidence>
<feature type="coiled-coil region" evidence="1">
    <location>
        <begin position="30"/>
        <end position="71"/>
    </location>
</feature>
<accession>A0A2G9UXL3</accession>
<dbReference type="OrthoDB" id="5869484at2759"/>